<sequence length="360" mass="38608">MKKRNSLIALTLVMALGLVGCGKSAPNNAANANEGNNATTEAAASDLKVGFVTDEGGINDQSFNQGVWEGLEKAQKDFGVSVEYLESKDANAYKPNLETLLDNEDDLIVGAGFKMGDAISEEAKANPDVKYAIVDVAPEDAPDNLLGIMFKQEEPSFLVGYIAGLTTETDKVGFVGGQESTIIWGFEYGYKAGVDYAAKELGKEIETKSQYIGGFSDVQKAKAIATQMYQQGCDVVFHAAGGGGDGVIEAAKEQGKWAIGVDRDQYEMAPENVLTSAMKNANVAVHNLVKDLAEGKEFEGGTTISLGLKDEGAVGIAPTSDKNVKKEILDKMPEIEKKIVEEEIKVPYDKESYEEYKANL</sequence>
<dbReference type="EMBL" id="JAGGLJ010000005">
    <property type="protein sequence ID" value="MBP2025140.1"/>
    <property type="molecule type" value="Genomic_DNA"/>
</dbReference>
<protein>
    <submittedName>
        <fullName evidence="9">Basic membrane protein A</fullName>
    </submittedName>
</protein>
<dbReference type="Pfam" id="PF02608">
    <property type="entry name" value="Bmp"/>
    <property type="match status" value="1"/>
</dbReference>
<dbReference type="Gene3D" id="3.40.50.2300">
    <property type="match status" value="2"/>
</dbReference>
<comment type="caution">
    <text evidence="9">The sequence shown here is derived from an EMBL/GenBank/DDBJ whole genome shotgun (WGS) entry which is preliminary data.</text>
</comment>
<dbReference type="InterPro" id="IPR003760">
    <property type="entry name" value="PnrA-like"/>
</dbReference>
<keyword evidence="5" id="KW-0472">Membrane</keyword>
<evidence type="ECO:0000259" key="8">
    <source>
        <dbReference type="Pfam" id="PF02608"/>
    </source>
</evidence>
<dbReference type="InterPro" id="IPR028082">
    <property type="entry name" value="Peripla_BP_I"/>
</dbReference>
<evidence type="ECO:0000256" key="2">
    <source>
        <dbReference type="ARBA" id="ARBA00008610"/>
    </source>
</evidence>
<name>A0ABS4KCR0_9FIRM</name>
<comment type="similarity">
    <text evidence="2">Belongs to the BMP lipoprotein family.</text>
</comment>
<dbReference type="PANTHER" id="PTHR34296:SF2">
    <property type="entry name" value="ABC TRANSPORTER GUANOSINE-BINDING PROTEIN NUPN"/>
    <property type="match status" value="1"/>
</dbReference>
<keyword evidence="6" id="KW-0449">Lipoprotein</keyword>
<feature type="chain" id="PRO_5045363761" evidence="7">
    <location>
        <begin position="30"/>
        <end position="360"/>
    </location>
</feature>
<keyword evidence="3" id="KW-1003">Cell membrane</keyword>
<evidence type="ECO:0000313" key="10">
    <source>
        <dbReference type="Proteomes" id="UP001519306"/>
    </source>
</evidence>
<comment type="subcellular location">
    <subcellularLocation>
        <location evidence="1">Cell membrane</location>
        <topology evidence="1">Lipid-anchor</topology>
    </subcellularLocation>
</comment>
<dbReference type="RefSeq" id="WP_210060440.1">
    <property type="nucleotide sequence ID" value="NZ_JAGGLJ010000005.1"/>
</dbReference>
<organism evidence="9 10">
    <name type="scientific">Peptoniphilus stercorisuis</name>
    <dbReference type="NCBI Taxonomy" id="1436965"/>
    <lineage>
        <taxon>Bacteria</taxon>
        <taxon>Bacillati</taxon>
        <taxon>Bacillota</taxon>
        <taxon>Tissierellia</taxon>
        <taxon>Tissierellales</taxon>
        <taxon>Peptoniphilaceae</taxon>
        <taxon>Peptoniphilus</taxon>
    </lineage>
</organism>
<evidence type="ECO:0000256" key="6">
    <source>
        <dbReference type="ARBA" id="ARBA00023288"/>
    </source>
</evidence>
<gene>
    <name evidence="9" type="ORF">J2Z71_000665</name>
</gene>
<evidence type="ECO:0000256" key="7">
    <source>
        <dbReference type="SAM" id="SignalP"/>
    </source>
</evidence>
<dbReference type="PROSITE" id="PS51257">
    <property type="entry name" value="PROKAR_LIPOPROTEIN"/>
    <property type="match status" value="1"/>
</dbReference>
<evidence type="ECO:0000256" key="5">
    <source>
        <dbReference type="ARBA" id="ARBA00023136"/>
    </source>
</evidence>
<keyword evidence="10" id="KW-1185">Reference proteome</keyword>
<evidence type="ECO:0000256" key="1">
    <source>
        <dbReference type="ARBA" id="ARBA00004193"/>
    </source>
</evidence>
<proteinExistence type="inferred from homology"/>
<dbReference type="InterPro" id="IPR050957">
    <property type="entry name" value="BMP_lipoprotein"/>
</dbReference>
<evidence type="ECO:0000256" key="3">
    <source>
        <dbReference type="ARBA" id="ARBA00022475"/>
    </source>
</evidence>
<dbReference type="Proteomes" id="UP001519306">
    <property type="component" value="Unassembled WGS sequence"/>
</dbReference>
<accession>A0ABS4KCR0</accession>
<dbReference type="PANTHER" id="PTHR34296">
    <property type="entry name" value="TRANSCRIPTIONAL ACTIVATOR PROTEIN MED"/>
    <property type="match status" value="1"/>
</dbReference>
<feature type="signal peptide" evidence="7">
    <location>
        <begin position="1"/>
        <end position="29"/>
    </location>
</feature>
<reference evidence="9 10" key="1">
    <citation type="submission" date="2021-03" db="EMBL/GenBank/DDBJ databases">
        <title>Genomic Encyclopedia of Type Strains, Phase IV (KMG-IV): sequencing the most valuable type-strain genomes for metagenomic binning, comparative biology and taxonomic classification.</title>
        <authorList>
            <person name="Goeker M."/>
        </authorList>
    </citation>
    <scope>NUCLEOTIDE SEQUENCE [LARGE SCALE GENOMIC DNA]</scope>
    <source>
        <strain evidence="9 10">DSM 27563</strain>
    </source>
</reference>
<dbReference type="CDD" id="cd06354">
    <property type="entry name" value="PBP1_PrnA-like"/>
    <property type="match status" value="1"/>
</dbReference>
<keyword evidence="4 7" id="KW-0732">Signal</keyword>
<feature type="domain" description="ABC transporter substrate-binding protein PnrA-like" evidence="8">
    <location>
        <begin position="50"/>
        <end position="349"/>
    </location>
</feature>
<evidence type="ECO:0000256" key="4">
    <source>
        <dbReference type="ARBA" id="ARBA00022729"/>
    </source>
</evidence>
<dbReference type="SUPFAM" id="SSF53822">
    <property type="entry name" value="Periplasmic binding protein-like I"/>
    <property type="match status" value="1"/>
</dbReference>
<evidence type="ECO:0000313" key="9">
    <source>
        <dbReference type="EMBL" id="MBP2025140.1"/>
    </source>
</evidence>